<dbReference type="Proteomes" id="UP000076798">
    <property type="component" value="Unassembled WGS sequence"/>
</dbReference>
<protein>
    <recommendedName>
        <fullName evidence="3">DNA helicase</fullName>
        <ecNumber evidence="3">3.6.4.12</ecNumber>
    </recommendedName>
</protein>
<keyword evidence="5" id="KW-0378">Hydrolase</keyword>
<evidence type="ECO:0000256" key="8">
    <source>
        <dbReference type="ARBA" id="ARBA00022853"/>
    </source>
</evidence>
<organism evidence="14 15">
    <name type="scientific">Sistotremastrum suecicum HHB10207 ss-3</name>
    <dbReference type="NCBI Taxonomy" id="1314776"/>
    <lineage>
        <taxon>Eukaryota</taxon>
        <taxon>Fungi</taxon>
        <taxon>Dikarya</taxon>
        <taxon>Basidiomycota</taxon>
        <taxon>Agaricomycotina</taxon>
        <taxon>Agaricomycetes</taxon>
        <taxon>Sistotremastrales</taxon>
        <taxon>Sistotremastraceae</taxon>
        <taxon>Sistotremastrum</taxon>
    </lineage>
</organism>
<feature type="region of interest" description="Disordered" evidence="11">
    <location>
        <begin position="801"/>
        <end position="825"/>
    </location>
</feature>
<feature type="compositionally biased region" description="Polar residues" evidence="11">
    <location>
        <begin position="52"/>
        <end position="67"/>
    </location>
</feature>
<gene>
    <name evidence="14" type="ORF">SISSUDRAFT_1059399</name>
</gene>
<dbReference type="SUPFAM" id="SSF52540">
    <property type="entry name" value="P-loop containing nucleoside triphosphate hydrolases"/>
    <property type="match status" value="2"/>
</dbReference>
<evidence type="ECO:0000256" key="6">
    <source>
        <dbReference type="ARBA" id="ARBA00022806"/>
    </source>
</evidence>
<feature type="domain" description="Helicase ATP-binding" evidence="12">
    <location>
        <begin position="539"/>
        <end position="712"/>
    </location>
</feature>
<dbReference type="Pfam" id="PF00271">
    <property type="entry name" value="Helicase_C"/>
    <property type="match status" value="1"/>
</dbReference>
<dbReference type="Gene3D" id="3.40.50.300">
    <property type="entry name" value="P-loop containing nucleotide triphosphate hydrolases"/>
    <property type="match status" value="1"/>
</dbReference>
<dbReference type="InterPro" id="IPR038718">
    <property type="entry name" value="SNF2-like_sf"/>
</dbReference>
<evidence type="ECO:0000256" key="9">
    <source>
        <dbReference type="ARBA" id="ARBA00023125"/>
    </source>
</evidence>
<keyword evidence="9" id="KW-0238">DNA-binding</keyword>
<keyword evidence="6" id="KW-0347">Helicase</keyword>
<dbReference type="OrthoDB" id="5857104at2759"/>
<dbReference type="InterPro" id="IPR027417">
    <property type="entry name" value="P-loop_NTPase"/>
</dbReference>
<evidence type="ECO:0000313" key="15">
    <source>
        <dbReference type="Proteomes" id="UP000076798"/>
    </source>
</evidence>
<evidence type="ECO:0000256" key="10">
    <source>
        <dbReference type="ARBA" id="ARBA00023242"/>
    </source>
</evidence>
<dbReference type="SMART" id="SM00490">
    <property type="entry name" value="HELICc"/>
    <property type="match status" value="1"/>
</dbReference>
<dbReference type="GO" id="GO:0005694">
    <property type="term" value="C:chromosome"/>
    <property type="evidence" value="ECO:0007669"/>
    <property type="project" value="UniProtKB-ARBA"/>
</dbReference>
<dbReference type="SMART" id="SM00487">
    <property type="entry name" value="DEXDc"/>
    <property type="match status" value="1"/>
</dbReference>
<dbReference type="PROSITE" id="PS51192">
    <property type="entry name" value="HELICASE_ATP_BIND_1"/>
    <property type="match status" value="1"/>
</dbReference>
<evidence type="ECO:0000256" key="2">
    <source>
        <dbReference type="ARBA" id="ARBA00007025"/>
    </source>
</evidence>
<name>A0A166G9U7_9AGAM</name>
<evidence type="ECO:0000256" key="7">
    <source>
        <dbReference type="ARBA" id="ARBA00022840"/>
    </source>
</evidence>
<dbReference type="CDD" id="cd18793">
    <property type="entry name" value="SF2_C_SNF"/>
    <property type="match status" value="1"/>
</dbReference>
<feature type="domain" description="Helicase C-terminal" evidence="13">
    <location>
        <begin position="922"/>
        <end position="1072"/>
    </location>
</feature>
<dbReference type="EMBL" id="KV428021">
    <property type="protein sequence ID" value="KZT41459.1"/>
    <property type="molecule type" value="Genomic_DNA"/>
</dbReference>
<evidence type="ECO:0000259" key="12">
    <source>
        <dbReference type="PROSITE" id="PS51192"/>
    </source>
</evidence>
<dbReference type="GO" id="GO:0005524">
    <property type="term" value="F:ATP binding"/>
    <property type="evidence" value="ECO:0007669"/>
    <property type="project" value="UniProtKB-KW"/>
</dbReference>
<feature type="compositionally biased region" description="Basic and acidic residues" evidence="11">
    <location>
        <begin position="284"/>
        <end position="295"/>
    </location>
</feature>
<evidence type="ECO:0000259" key="13">
    <source>
        <dbReference type="PROSITE" id="PS51194"/>
    </source>
</evidence>
<dbReference type="Pfam" id="PF00176">
    <property type="entry name" value="SNF2-rel_dom"/>
    <property type="match status" value="1"/>
</dbReference>
<accession>A0A166G9U7</accession>
<dbReference type="AlphaFoldDB" id="A0A166G9U7"/>
<dbReference type="GO" id="GO:0005634">
    <property type="term" value="C:nucleus"/>
    <property type="evidence" value="ECO:0007669"/>
    <property type="project" value="UniProtKB-SubCell"/>
</dbReference>
<dbReference type="PROSITE" id="PS51194">
    <property type="entry name" value="HELICASE_CTER"/>
    <property type="match status" value="1"/>
</dbReference>
<feature type="region of interest" description="Disordered" evidence="11">
    <location>
        <begin position="258"/>
        <end position="360"/>
    </location>
</feature>
<dbReference type="InterPro" id="IPR049730">
    <property type="entry name" value="SNF2/RAD54-like_C"/>
</dbReference>
<dbReference type="GO" id="GO:0003678">
    <property type="term" value="F:DNA helicase activity"/>
    <property type="evidence" value="ECO:0007669"/>
    <property type="project" value="UniProtKB-EC"/>
</dbReference>
<evidence type="ECO:0000313" key="14">
    <source>
        <dbReference type="EMBL" id="KZT41459.1"/>
    </source>
</evidence>
<feature type="compositionally biased region" description="Basic and acidic residues" evidence="11">
    <location>
        <begin position="132"/>
        <end position="143"/>
    </location>
</feature>
<feature type="compositionally biased region" description="Basic residues" evidence="11">
    <location>
        <begin position="816"/>
        <end position="825"/>
    </location>
</feature>
<keyword evidence="7" id="KW-0067">ATP-binding</keyword>
<comment type="similarity">
    <text evidence="2">Belongs to the SNF2/RAD54 helicase family.</text>
</comment>
<sequence length="1104" mass="123326">MKAKALVNGSVPNMNHGQTNGVLAAERLAVPTQSRDGSKRSRYIPPPPPPRTSTIIVPDSSPSSQSIGIRPTGPSPALPSFVSNPSLRQSQYFEDPLSASSGFMRSSAPMPTNPSSPFSNHTRVIRVNGTANDRDVSLKRDFSESNGPPSSSNGMVSDSSPEIRRFGKRRRVNGITIDSDESSGETPSLDGQVHQTSRIIRKVATPSSDSPKPPVNGVKLQTWLITNPTESRERATAAFERTGGDVNAARALLDDPSFYIATPRPPPLSEPPSSSQDATNAARAQERALAREKAAKSSIYARRKTLGDTQQPVEPIIVPSSPPSPLTVPRPVPGRRKAKKMLVDSESEAEWEQDPSSDIEMIESNNARSQPKEDSNYEDQALKWFNRKDPQSIMEMTGCTRVQADAICARQPYISVADLKTKLGQGKKKAGPQGISPNLFDECVLVFAGYGAVDMMLDGCERIGSDLDRVIRRWTTPDETKGKQKEGALEDNGEGALSLVSLPTENVPTRKGYIRQQPKLLSDTIKLKDYQLTGINWLNLLHSKHHSCILADEMGLGKTVQVIAFLAHLKEQGMKGPYLVVVPSSTLENWCREFERFAPSIAVQTYYAGKNERPELREKLRETQPGRAKDCWEVLITTYNLVQGDEKDLKFFRRIHWEVCVFDEGHILKNFQSKRYTSLMKISSKWRLLLTGTPLQNNLQELVSVMNFALPDLFDTEGVTEGLRTIFNVKADSETSFLSRERVSRAKKMMTPFVLRRRKDQVLKDLPNKFERIEWCEMTPMQKSIYRESLKRSRKVLLESQPEDEAAANGVDGPAKKSKPVTKAKAKLASDSSTNVLMDLRKAASHPMLFRRMFNDDEVLAMAKRLVNEPEYRKRGALLDLVREDMEVMTDSELQAFCEQTKCIRKFAKRGDLYLEAGKITTLLKLLEKYQQEGRRVLIFSQFTQVLDILKAVLRYKSTKFLVLTGSTAVDVRQSLVDEFNEDDTIPIFLLSTKAGGMGINLTAASVVILFDQDFNPHNDRQAADRAYRIGQTRDVDVVKLITKSTIEEDMLKLGQTKLALDEAVAGEDNERGESNAEKIMKSTLMNTLRQQLAEEEKNDEIAQ</sequence>
<keyword evidence="10" id="KW-0539">Nucleus</keyword>
<dbReference type="EC" id="3.6.4.12" evidence="3"/>
<comment type="subcellular location">
    <subcellularLocation>
        <location evidence="1">Nucleus</location>
    </subcellularLocation>
</comment>
<feature type="compositionally biased region" description="Pro residues" evidence="11">
    <location>
        <begin position="320"/>
        <end position="332"/>
    </location>
</feature>
<evidence type="ECO:0000256" key="5">
    <source>
        <dbReference type="ARBA" id="ARBA00022801"/>
    </source>
</evidence>
<feature type="compositionally biased region" description="Low complexity" evidence="11">
    <location>
        <begin position="145"/>
        <end position="154"/>
    </location>
</feature>
<keyword evidence="8" id="KW-0156">Chromatin regulator</keyword>
<proteinExistence type="inferred from homology"/>
<dbReference type="FunFam" id="3.40.50.10810:FF:000014">
    <property type="entry name" value="SWI/SNF-related matrix-associated actin-dependent regulator of chromatin subfamily A containing DEAD/H box 1"/>
    <property type="match status" value="1"/>
</dbReference>
<dbReference type="InterPro" id="IPR014001">
    <property type="entry name" value="Helicase_ATP-bd"/>
</dbReference>
<dbReference type="GO" id="GO:0140658">
    <property type="term" value="F:ATP-dependent chromatin remodeler activity"/>
    <property type="evidence" value="ECO:0007669"/>
    <property type="project" value="UniProtKB-ARBA"/>
</dbReference>
<evidence type="ECO:0000256" key="3">
    <source>
        <dbReference type="ARBA" id="ARBA00012551"/>
    </source>
</evidence>
<dbReference type="GO" id="GO:0016787">
    <property type="term" value="F:hydrolase activity"/>
    <property type="evidence" value="ECO:0007669"/>
    <property type="project" value="UniProtKB-KW"/>
</dbReference>
<evidence type="ECO:0000256" key="11">
    <source>
        <dbReference type="SAM" id="MobiDB-lite"/>
    </source>
</evidence>
<feature type="compositionally biased region" description="Polar residues" evidence="11">
    <location>
        <begin position="10"/>
        <end position="21"/>
    </location>
</feature>
<evidence type="ECO:0000256" key="4">
    <source>
        <dbReference type="ARBA" id="ARBA00022741"/>
    </source>
</evidence>
<dbReference type="GO" id="GO:0003677">
    <property type="term" value="F:DNA binding"/>
    <property type="evidence" value="ECO:0007669"/>
    <property type="project" value="UniProtKB-KW"/>
</dbReference>
<keyword evidence="4" id="KW-0547">Nucleotide-binding</keyword>
<dbReference type="InterPro" id="IPR001650">
    <property type="entry name" value="Helicase_C-like"/>
</dbReference>
<dbReference type="PANTHER" id="PTHR10799">
    <property type="entry name" value="SNF2/RAD54 HELICASE FAMILY"/>
    <property type="match status" value="1"/>
</dbReference>
<feature type="region of interest" description="Disordered" evidence="11">
    <location>
        <begin position="1"/>
        <end position="195"/>
    </location>
</feature>
<feature type="compositionally biased region" description="Acidic residues" evidence="11">
    <location>
        <begin position="345"/>
        <end position="360"/>
    </location>
</feature>
<feature type="compositionally biased region" description="Polar residues" evidence="11">
    <location>
        <begin position="81"/>
        <end position="122"/>
    </location>
</feature>
<evidence type="ECO:0000256" key="1">
    <source>
        <dbReference type="ARBA" id="ARBA00004123"/>
    </source>
</evidence>
<reference evidence="14 15" key="1">
    <citation type="journal article" date="2016" name="Mol. Biol. Evol.">
        <title>Comparative Genomics of Early-Diverging Mushroom-Forming Fungi Provides Insights into the Origins of Lignocellulose Decay Capabilities.</title>
        <authorList>
            <person name="Nagy L.G."/>
            <person name="Riley R."/>
            <person name="Tritt A."/>
            <person name="Adam C."/>
            <person name="Daum C."/>
            <person name="Floudas D."/>
            <person name="Sun H."/>
            <person name="Yadav J.S."/>
            <person name="Pangilinan J."/>
            <person name="Larsson K.H."/>
            <person name="Matsuura K."/>
            <person name="Barry K."/>
            <person name="Labutti K."/>
            <person name="Kuo R."/>
            <person name="Ohm R.A."/>
            <person name="Bhattacharya S.S."/>
            <person name="Shirouzu T."/>
            <person name="Yoshinaga Y."/>
            <person name="Martin F.M."/>
            <person name="Grigoriev I.V."/>
            <person name="Hibbett D.S."/>
        </authorList>
    </citation>
    <scope>NUCLEOTIDE SEQUENCE [LARGE SCALE GENOMIC DNA]</scope>
    <source>
        <strain evidence="14 15">HHB10207 ss-3</strain>
    </source>
</reference>
<dbReference type="InterPro" id="IPR000330">
    <property type="entry name" value="SNF2_N"/>
</dbReference>
<dbReference type="STRING" id="1314776.A0A166G9U7"/>
<keyword evidence="15" id="KW-1185">Reference proteome</keyword>
<dbReference type="Gene3D" id="3.40.50.10810">
    <property type="entry name" value="Tandem AAA-ATPase domain"/>
    <property type="match status" value="1"/>
</dbReference>